<evidence type="ECO:0000313" key="3">
    <source>
        <dbReference type="Proteomes" id="UP000242913"/>
    </source>
</evidence>
<sequence length="183" mass="20978">MHINNCYAINDNKTQTQRSLSEVQRNHTDIIRLINDQNITAAIRKAKDEIDMLFNDTEIKIFRSTNENDGLPSERVWNAINKISHYSKKLSYSSQISIVATEKLNNSTLTFQQIPYELSITDFGDTTITSICPVNKVTRCPLIKYRTYSGHCNNVNHPSWGASFKPMQRLLKPIYADITIPLI</sequence>
<name>A0A238BSK8_9BILA</name>
<dbReference type="OrthoDB" id="823504at2759"/>
<dbReference type="PANTHER" id="PTHR11475:SF106">
    <property type="entry name" value="CURLY SU"/>
    <property type="match status" value="1"/>
</dbReference>
<dbReference type="Proteomes" id="UP000242913">
    <property type="component" value="Unassembled WGS sequence"/>
</dbReference>
<keyword evidence="1" id="KW-0560">Oxidoreductase</keyword>
<dbReference type="Pfam" id="PF03098">
    <property type="entry name" value="An_peroxidase"/>
    <property type="match status" value="1"/>
</dbReference>
<dbReference type="PROSITE" id="PS50292">
    <property type="entry name" value="PEROXIDASE_3"/>
    <property type="match status" value="1"/>
</dbReference>
<evidence type="ECO:0000313" key="2">
    <source>
        <dbReference type="EMBL" id="OZC07548.1"/>
    </source>
</evidence>
<dbReference type="InterPro" id="IPR037120">
    <property type="entry name" value="Haem_peroxidase_sf_animal"/>
</dbReference>
<evidence type="ECO:0000256" key="1">
    <source>
        <dbReference type="ARBA" id="ARBA00022559"/>
    </source>
</evidence>
<dbReference type="PANTHER" id="PTHR11475">
    <property type="entry name" value="OXIDASE/PEROXIDASE"/>
    <property type="match status" value="1"/>
</dbReference>
<dbReference type="AlphaFoldDB" id="A0A238BSK8"/>
<dbReference type="GO" id="GO:0006979">
    <property type="term" value="P:response to oxidative stress"/>
    <property type="evidence" value="ECO:0007669"/>
    <property type="project" value="InterPro"/>
</dbReference>
<dbReference type="SUPFAM" id="SSF48113">
    <property type="entry name" value="Heme-dependent peroxidases"/>
    <property type="match status" value="1"/>
</dbReference>
<gene>
    <name evidence="2" type="ORF">X798_05479</name>
</gene>
<accession>A0A238BSK8</accession>
<dbReference type="InterPro" id="IPR019791">
    <property type="entry name" value="Haem_peroxidase_animal"/>
</dbReference>
<keyword evidence="1" id="KW-0575">Peroxidase</keyword>
<proteinExistence type="predicted"/>
<dbReference type="Gene3D" id="1.10.640.10">
    <property type="entry name" value="Haem peroxidase domain superfamily, animal type"/>
    <property type="match status" value="1"/>
</dbReference>
<organism evidence="2 3">
    <name type="scientific">Onchocerca flexuosa</name>
    <dbReference type="NCBI Taxonomy" id="387005"/>
    <lineage>
        <taxon>Eukaryota</taxon>
        <taxon>Metazoa</taxon>
        <taxon>Ecdysozoa</taxon>
        <taxon>Nematoda</taxon>
        <taxon>Chromadorea</taxon>
        <taxon>Rhabditida</taxon>
        <taxon>Spirurina</taxon>
        <taxon>Spiruromorpha</taxon>
        <taxon>Filarioidea</taxon>
        <taxon>Onchocercidae</taxon>
        <taxon>Onchocerca</taxon>
    </lineage>
</organism>
<protein>
    <submittedName>
        <fullName evidence="2">Uncharacterized protein</fullName>
    </submittedName>
</protein>
<dbReference type="InterPro" id="IPR010255">
    <property type="entry name" value="Haem_peroxidase_sf"/>
</dbReference>
<keyword evidence="3" id="KW-1185">Reference proteome</keyword>
<reference evidence="2 3" key="1">
    <citation type="submission" date="2015-12" db="EMBL/GenBank/DDBJ databases">
        <title>Draft genome of the nematode, Onchocerca flexuosa.</title>
        <authorList>
            <person name="Mitreva M."/>
        </authorList>
    </citation>
    <scope>NUCLEOTIDE SEQUENCE [LARGE SCALE GENOMIC DNA]</scope>
    <source>
        <strain evidence="2">Red Deer</strain>
    </source>
</reference>
<dbReference type="GO" id="GO:0004601">
    <property type="term" value="F:peroxidase activity"/>
    <property type="evidence" value="ECO:0007669"/>
    <property type="project" value="UniProtKB-KW"/>
</dbReference>
<dbReference type="EMBL" id="KZ270029">
    <property type="protein sequence ID" value="OZC07548.1"/>
    <property type="molecule type" value="Genomic_DNA"/>
</dbReference>
<dbReference type="GO" id="GO:0020037">
    <property type="term" value="F:heme binding"/>
    <property type="evidence" value="ECO:0007669"/>
    <property type="project" value="InterPro"/>
</dbReference>